<gene>
    <name evidence="1" type="ORF">BaRGS_00012316</name>
</gene>
<name>A0ABD0LAC6_9CAEN</name>
<dbReference type="AlphaFoldDB" id="A0ABD0LAC6"/>
<protein>
    <submittedName>
        <fullName evidence="1">Uncharacterized protein</fullName>
    </submittedName>
</protein>
<proteinExistence type="predicted"/>
<evidence type="ECO:0000313" key="1">
    <source>
        <dbReference type="EMBL" id="KAK7496394.1"/>
    </source>
</evidence>
<organism evidence="1 2">
    <name type="scientific">Batillaria attramentaria</name>
    <dbReference type="NCBI Taxonomy" id="370345"/>
    <lineage>
        <taxon>Eukaryota</taxon>
        <taxon>Metazoa</taxon>
        <taxon>Spiralia</taxon>
        <taxon>Lophotrochozoa</taxon>
        <taxon>Mollusca</taxon>
        <taxon>Gastropoda</taxon>
        <taxon>Caenogastropoda</taxon>
        <taxon>Sorbeoconcha</taxon>
        <taxon>Cerithioidea</taxon>
        <taxon>Batillariidae</taxon>
        <taxon>Batillaria</taxon>
    </lineage>
</organism>
<reference evidence="1 2" key="1">
    <citation type="journal article" date="2023" name="Sci. Data">
        <title>Genome assembly of the Korean intertidal mud-creeper Batillaria attramentaria.</title>
        <authorList>
            <person name="Patra A.K."/>
            <person name="Ho P.T."/>
            <person name="Jun S."/>
            <person name="Lee S.J."/>
            <person name="Kim Y."/>
            <person name="Won Y.J."/>
        </authorList>
    </citation>
    <scope>NUCLEOTIDE SEQUENCE [LARGE SCALE GENOMIC DNA]</scope>
    <source>
        <strain evidence="1">Wonlab-2016</strain>
    </source>
</reference>
<sequence length="153" mass="17012">MRRARANYLGKLCPRSAVPSLLAEPEVMMMRQAPTESDTSLTPVVLLTIKCRELSVAKPGGHNSSRRSCAAAARACSRQQQTTNQYRSEDHATVRGGLRYQAGNLEPAACAHTLLLTHGEITRFWRYAEQHVTEKFKFAAENGRSSETHTEEP</sequence>
<keyword evidence="2" id="KW-1185">Reference proteome</keyword>
<evidence type="ECO:0000313" key="2">
    <source>
        <dbReference type="Proteomes" id="UP001519460"/>
    </source>
</evidence>
<dbReference type="Proteomes" id="UP001519460">
    <property type="component" value="Unassembled WGS sequence"/>
</dbReference>
<accession>A0ABD0LAC6</accession>
<comment type="caution">
    <text evidence="1">The sequence shown here is derived from an EMBL/GenBank/DDBJ whole genome shotgun (WGS) entry which is preliminary data.</text>
</comment>
<dbReference type="EMBL" id="JACVVK020000067">
    <property type="protein sequence ID" value="KAK7496394.1"/>
    <property type="molecule type" value="Genomic_DNA"/>
</dbReference>